<dbReference type="RefSeq" id="WP_379709666.1">
    <property type="nucleotide sequence ID" value="NZ_JBHTBS010000002.1"/>
</dbReference>
<dbReference type="EMBL" id="JBHTBS010000002">
    <property type="protein sequence ID" value="MFC7336450.1"/>
    <property type="molecule type" value="Genomic_DNA"/>
</dbReference>
<reference evidence="3" key="1">
    <citation type="journal article" date="2019" name="Int. J. Syst. Evol. Microbiol.">
        <title>The Global Catalogue of Microorganisms (GCM) 10K type strain sequencing project: providing services to taxonomists for standard genome sequencing and annotation.</title>
        <authorList>
            <consortium name="The Broad Institute Genomics Platform"/>
            <consortium name="The Broad Institute Genome Sequencing Center for Infectious Disease"/>
            <person name="Wu L."/>
            <person name="Ma J."/>
        </authorList>
    </citation>
    <scope>NUCLEOTIDE SEQUENCE [LARGE SCALE GENOMIC DNA]</scope>
    <source>
        <strain evidence="3">CGMCC 4.1467</strain>
    </source>
</reference>
<protein>
    <recommendedName>
        <fullName evidence="4">Type II secretion system protein GspG C-terminal domain-containing protein</fullName>
    </recommendedName>
</protein>
<keyword evidence="1" id="KW-1133">Transmembrane helix</keyword>
<keyword evidence="1" id="KW-0472">Membrane</keyword>
<evidence type="ECO:0000256" key="1">
    <source>
        <dbReference type="SAM" id="Phobius"/>
    </source>
</evidence>
<keyword evidence="1" id="KW-0812">Transmembrane</keyword>
<comment type="caution">
    <text evidence="2">The sequence shown here is derived from an EMBL/GenBank/DDBJ whole genome shotgun (WGS) entry which is preliminary data.</text>
</comment>
<name>A0ABW2L5L8_9BACT</name>
<evidence type="ECO:0000313" key="3">
    <source>
        <dbReference type="Proteomes" id="UP001596472"/>
    </source>
</evidence>
<sequence>MAEKKKRSLGRWVLVAGILLLLVAVWYFSDSTRAVDRAKRIEGLVLVNSLVKAVENFQMEYDRLPDIGAVQIPSDGPAGEMFLGILTGAEESQRDLQNLRSIVFLQGKEAKDRKGGLVYGPDDRVKAIYDPFGNPYMVILNAKKEDSLVFQYGDQNVMLRGKGVAAYSPGKDGKLNTPDDIRSWN</sequence>
<proteinExistence type="predicted"/>
<evidence type="ECO:0008006" key="4">
    <source>
        <dbReference type="Google" id="ProtNLM"/>
    </source>
</evidence>
<organism evidence="2 3">
    <name type="scientific">Haloferula chungangensis</name>
    <dbReference type="NCBI Taxonomy" id="1048331"/>
    <lineage>
        <taxon>Bacteria</taxon>
        <taxon>Pseudomonadati</taxon>
        <taxon>Verrucomicrobiota</taxon>
        <taxon>Verrucomicrobiia</taxon>
        <taxon>Verrucomicrobiales</taxon>
        <taxon>Verrucomicrobiaceae</taxon>
        <taxon>Haloferula</taxon>
    </lineage>
</organism>
<dbReference type="Proteomes" id="UP001596472">
    <property type="component" value="Unassembled WGS sequence"/>
</dbReference>
<keyword evidence="3" id="KW-1185">Reference proteome</keyword>
<accession>A0ABW2L5L8</accession>
<dbReference type="Gene3D" id="3.30.700.10">
    <property type="entry name" value="Glycoprotein, Type 4 Pilin"/>
    <property type="match status" value="1"/>
</dbReference>
<gene>
    <name evidence="2" type="ORF">ACFQY0_04610</name>
</gene>
<evidence type="ECO:0000313" key="2">
    <source>
        <dbReference type="EMBL" id="MFC7336450.1"/>
    </source>
</evidence>
<feature type="transmembrane region" description="Helical" evidence="1">
    <location>
        <begin position="12"/>
        <end position="29"/>
    </location>
</feature>